<reference evidence="18 19" key="1">
    <citation type="submission" date="2019-11" db="EMBL/GenBank/DDBJ databases">
        <title>Whole genome sequence of Oryza granulata.</title>
        <authorList>
            <person name="Li W."/>
        </authorList>
    </citation>
    <scope>NUCLEOTIDE SEQUENCE [LARGE SCALE GENOMIC DNA]</scope>
    <source>
        <strain evidence="19">cv. Menghai</strain>
        <tissue evidence="18">Leaf</tissue>
    </source>
</reference>
<evidence type="ECO:0000256" key="10">
    <source>
        <dbReference type="ARBA" id="ARBA00022741"/>
    </source>
</evidence>
<dbReference type="InterPro" id="IPR011989">
    <property type="entry name" value="ARM-like"/>
</dbReference>
<evidence type="ECO:0000259" key="17">
    <source>
        <dbReference type="PROSITE" id="PS51987"/>
    </source>
</evidence>
<dbReference type="PANTHER" id="PTHR20852:SF118">
    <property type="entry name" value="GLUTAMINE SYNTHETASE, CHLOROPLASTIC_MITOCHONDRIAL"/>
    <property type="match status" value="1"/>
</dbReference>
<dbReference type="InterPro" id="IPR014746">
    <property type="entry name" value="Gln_synth/guanido_kin_cat_dom"/>
</dbReference>
<dbReference type="InterPro" id="IPR050292">
    <property type="entry name" value="Glutamine_Synthetase"/>
</dbReference>
<evidence type="ECO:0000259" key="15">
    <source>
        <dbReference type="PROSITE" id="PS51184"/>
    </source>
</evidence>
<evidence type="ECO:0000256" key="14">
    <source>
        <dbReference type="SAM" id="MobiDB-lite"/>
    </source>
</evidence>
<dbReference type="InterPro" id="IPR008147">
    <property type="entry name" value="Gln_synt_N"/>
</dbReference>
<dbReference type="Proteomes" id="UP000479710">
    <property type="component" value="Unassembled WGS sequence"/>
</dbReference>
<dbReference type="PROSITE" id="PS51987">
    <property type="entry name" value="GS_CATALYTIC"/>
    <property type="match status" value="1"/>
</dbReference>
<dbReference type="SMART" id="SM01230">
    <property type="entry name" value="Gln-synt_C"/>
    <property type="match status" value="1"/>
</dbReference>
<name>A0A6G1BS17_9ORYZ</name>
<evidence type="ECO:0000256" key="6">
    <source>
        <dbReference type="ARBA" id="ARBA00022490"/>
    </source>
</evidence>
<feature type="region of interest" description="Disordered" evidence="14">
    <location>
        <begin position="798"/>
        <end position="822"/>
    </location>
</feature>
<feature type="region of interest" description="Disordered" evidence="14">
    <location>
        <begin position="1"/>
        <end position="30"/>
    </location>
</feature>
<dbReference type="FunFam" id="3.30.590.10:FF:000011">
    <property type="entry name" value="Glutamine synthetase"/>
    <property type="match status" value="1"/>
</dbReference>
<dbReference type="Gene3D" id="2.60.120.650">
    <property type="entry name" value="Cupin"/>
    <property type="match status" value="1"/>
</dbReference>
<keyword evidence="12" id="KW-0809">Transit peptide</keyword>
<dbReference type="PANTHER" id="PTHR20852">
    <property type="entry name" value="GLUTAMINE SYNTHETASE"/>
    <property type="match status" value="1"/>
</dbReference>
<dbReference type="GO" id="GO:0009507">
    <property type="term" value="C:chloroplast"/>
    <property type="evidence" value="ECO:0007669"/>
    <property type="project" value="UniProtKB-SubCell"/>
</dbReference>
<evidence type="ECO:0000256" key="13">
    <source>
        <dbReference type="PROSITE-ProRule" id="PRU01330"/>
    </source>
</evidence>
<keyword evidence="9" id="KW-0934">Plastid</keyword>
<feature type="compositionally biased region" description="Low complexity" evidence="14">
    <location>
        <begin position="20"/>
        <end position="30"/>
    </location>
</feature>
<dbReference type="EMBL" id="SPHZ02000011">
    <property type="protein sequence ID" value="KAF0890656.1"/>
    <property type="molecule type" value="Genomic_DNA"/>
</dbReference>
<feature type="domain" description="JmjC" evidence="15">
    <location>
        <begin position="399"/>
        <end position="565"/>
    </location>
</feature>
<keyword evidence="10" id="KW-0547">Nucleotide-binding</keyword>
<evidence type="ECO:0000313" key="19">
    <source>
        <dbReference type="Proteomes" id="UP000479710"/>
    </source>
</evidence>
<dbReference type="GO" id="GO:0004356">
    <property type="term" value="F:glutamine synthetase activity"/>
    <property type="evidence" value="ECO:0007669"/>
    <property type="project" value="UniProtKB-EC"/>
</dbReference>
<keyword evidence="11" id="KW-0067">ATP-binding</keyword>
<keyword evidence="8" id="KW-0436">Ligase</keyword>
<evidence type="ECO:0000256" key="12">
    <source>
        <dbReference type="ARBA" id="ARBA00022946"/>
    </source>
</evidence>
<dbReference type="InterPro" id="IPR036651">
    <property type="entry name" value="Gln_synt_N_sf"/>
</dbReference>
<dbReference type="FunFam" id="3.10.20.70:FF:000003">
    <property type="entry name" value="Glutamine synthetase, chloroplastic"/>
    <property type="match status" value="1"/>
</dbReference>
<keyword evidence="19" id="KW-1185">Reference proteome</keyword>
<dbReference type="GO" id="GO:0005524">
    <property type="term" value="F:ATP binding"/>
    <property type="evidence" value="ECO:0007669"/>
    <property type="project" value="UniProtKB-KW"/>
</dbReference>
<proteinExistence type="inferred from homology"/>
<evidence type="ECO:0000256" key="4">
    <source>
        <dbReference type="ARBA" id="ARBA00011823"/>
    </source>
</evidence>
<comment type="subcellular location">
    <subcellularLocation>
        <location evidence="2">Cytoplasm</location>
    </subcellularLocation>
    <subcellularLocation>
        <location evidence="1">Plastid</location>
        <location evidence="1">Chloroplast</location>
    </subcellularLocation>
</comment>
<dbReference type="SUPFAM" id="SSF51197">
    <property type="entry name" value="Clavaminate synthase-like"/>
    <property type="match status" value="1"/>
</dbReference>
<dbReference type="SUPFAM" id="SSF54368">
    <property type="entry name" value="Glutamine synthetase, N-terminal domain"/>
    <property type="match status" value="1"/>
</dbReference>
<dbReference type="AlphaFoldDB" id="A0A6G1BS17"/>
<keyword evidence="7" id="KW-0150">Chloroplast</keyword>
<dbReference type="PROSITE" id="PS00180">
    <property type="entry name" value="GLNA_1"/>
    <property type="match status" value="1"/>
</dbReference>
<comment type="similarity">
    <text evidence="3 13">Belongs to the glutamine synthetase family.</text>
</comment>
<dbReference type="OrthoDB" id="425950at2759"/>
<dbReference type="GO" id="GO:0006542">
    <property type="term" value="P:glutamine biosynthetic process"/>
    <property type="evidence" value="ECO:0007669"/>
    <property type="project" value="InterPro"/>
</dbReference>
<dbReference type="SUPFAM" id="SSF48371">
    <property type="entry name" value="ARM repeat"/>
    <property type="match status" value="1"/>
</dbReference>
<dbReference type="SUPFAM" id="SSF55931">
    <property type="entry name" value="Glutamine synthetase/guanido kinase"/>
    <property type="match status" value="1"/>
</dbReference>
<accession>A0A6G1BS17</accession>
<dbReference type="Gene3D" id="3.30.590.10">
    <property type="entry name" value="Glutamine synthetase/guanido kinase, catalytic domain"/>
    <property type="match status" value="1"/>
</dbReference>
<evidence type="ECO:0000256" key="1">
    <source>
        <dbReference type="ARBA" id="ARBA00004229"/>
    </source>
</evidence>
<feature type="domain" description="GS catalytic" evidence="17">
    <location>
        <begin position="861"/>
        <end position="996"/>
    </location>
</feature>
<comment type="subunit">
    <text evidence="4">Homooctamer.</text>
</comment>
<evidence type="ECO:0000256" key="7">
    <source>
        <dbReference type="ARBA" id="ARBA00022528"/>
    </source>
</evidence>
<dbReference type="Pfam" id="PF03951">
    <property type="entry name" value="Gln-synt_N"/>
    <property type="match status" value="1"/>
</dbReference>
<evidence type="ECO:0000313" key="18">
    <source>
        <dbReference type="EMBL" id="KAF0890656.1"/>
    </source>
</evidence>
<evidence type="ECO:0000256" key="9">
    <source>
        <dbReference type="ARBA" id="ARBA00022640"/>
    </source>
</evidence>
<evidence type="ECO:0000256" key="3">
    <source>
        <dbReference type="ARBA" id="ARBA00009897"/>
    </source>
</evidence>
<dbReference type="PROSITE" id="PS51986">
    <property type="entry name" value="GS_BETA_GRASP"/>
    <property type="match status" value="1"/>
</dbReference>
<evidence type="ECO:0000256" key="11">
    <source>
        <dbReference type="ARBA" id="ARBA00022840"/>
    </source>
</evidence>
<feature type="compositionally biased region" description="Basic residues" evidence="14">
    <location>
        <begin position="7"/>
        <end position="17"/>
    </location>
</feature>
<feature type="domain" description="GS beta-grasp" evidence="16">
    <location>
        <begin position="777"/>
        <end position="857"/>
    </location>
</feature>
<dbReference type="InterPro" id="IPR008146">
    <property type="entry name" value="Gln_synth_cat_dom"/>
</dbReference>
<evidence type="ECO:0000259" key="16">
    <source>
        <dbReference type="PROSITE" id="PS51986"/>
    </source>
</evidence>
<dbReference type="EC" id="6.3.1.2" evidence="5"/>
<dbReference type="InterPro" id="IPR027302">
    <property type="entry name" value="Gln_synth_N_conserv_site"/>
</dbReference>
<dbReference type="InterPro" id="IPR016024">
    <property type="entry name" value="ARM-type_fold"/>
</dbReference>
<protein>
    <recommendedName>
        <fullName evidence="5">glutamine synthetase</fullName>
        <ecNumber evidence="5">6.3.1.2</ecNumber>
    </recommendedName>
</protein>
<keyword evidence="6" id="KW-0963">Cytoplasm</keyword>
<evidence type="ECO:0000256" key="8">
    <source>
        <dbReference type="ARBA" id="ARBA00022598"/>
    </source>
</evidence>
<dbReference type="Gene3D" id="1.25.10.10">
    <property type="entry name" value="Leucine-rich Repeat Variant"/>
    <property type="match status" value="1"/>
</dbReference>
<evidence type="ECO:0000256" key="5">
    <source>
        <dbReference type="ARBA" id="ARBA00012937"/>
    </source>
</evidence>
<comment type="caution">
    <text evidence="18">The sequence shown here is derived from an EMBL/GenBank/DDBJ whole genome shotgun (WGS) entry which is preliminary data.</text>
</comment>
<dbReference type="InterPro" id="IPR003347">
    <property type="entry name" value="JmjC_dom"/>
</dbReference>
<dbReference type="Pfam" id="PF08007">
    <property type="entry name" value="JmjC_2"/>
    <property type="match status" value="1"/>
</dbReference>
<gene>
    <name evidence="18" type="ORF">E2562_004170</name>
</gene>
<dbReference type="PROSITE" id="PS51184">
    <property type="entry name" value="JMJC"/>
    <property type="match status" value="1"/>
</dbReference>
<sequence length="996" mass="110127">MPNAKNPNKRRKKRKRRGAEAAGDGASPSSAAFDRRVFPILLAAAARSNRRTQHGSDSTVARLLRRALSCSPPSLHPLSDSLVALLPLLLTSSSDSVTALSCEMLGAAALQSMEASEALASDAAIANGLARALRSGSQRVAKAACNAIMDLSASSVGRGHLAGSAVESISGVIDSRSTECSQSACKATKAFYFIVDTVVLMVNSCQVDSLHNLQQDLVRKVLPLLHTIWKKIGTLGSSTDCINSKNQLQSKEHEISEAIFRLSMNIAYAAHLEPDEVRRSIFGQSVSDYENFLLNYWENSTYLLTRKQKNLEKNSVFTSLLNEFDPKTPDTIIQSLVDGIVSCPAIASDELDISSFLNEVQGALGAAVKYRQDIRVVRTCEQCDQTSRGHGMEEHFFGDGMTFQDADAFIEKCKDAFKNGFSVALRGMEFRSEKIAAIASAVADLFGQPSVGANIYFSPPRSQGLARHYDDHCVIVWQLLACKKWMIWPNTKLLLPRLYEPFESLDALVDDSGGRMEVLLEGDIMYVPRGFVHEAHTDVDVGEFHANSTANCSLHLTLAIEVEPPFEWEGFTHIALHCWTEKHLSSPFVKSKVEDQTSLFALLLHVAIRLLSKDDATFRKACMVAAKPPSSSSCTTTHLKALKSNQRSIFDEIIKKIDKSFNFKEALMCIELAVKGKNDEAFQWICWLRHLPQQGDANNRIDFCNILGDLEVLLEAVNCNLEQALTKFTDFKSRFCRRSGRGMSGFKVMAVSTESTGVVTRLEQLLNMDTKPYTDKVIAEYIWVGGSGIDLRSKSRTISKPVEDPSELPKWNYDGSSTGQAPGEDSEVILYPQAIFKDPFRGGNHILVMCDTYTPAGEPIPTNKRHRAAQIFSDPKVIDQVPWFGIEQEYTLLQRDVSWPLGWPVGGYPGPQGPYYCAVGSDKSFGRDISDAHYKACLYAGINISGTNGEVMPGQWEYQVGPSVGIEAGDHIWISRYILEVTWKTVVRHQTWTHMS</sequence>
<organism evidence="18 19">
    <name type="scientific">Oryza meyeriana var. granulata</name>
    <dbReference type="NCBI Taxonomy" id="110450"/>
    <lineage>
        <taxon>Eukaryota</taxon>
        <taxon>Viridiplantae</taxon>
        <taxon>Streptophyta</taxon>
        <taxon>Embryophyta</taxon>
        <taxon>Tracheophyta</taxon>
        <taxon>Spermatophyta</taxon>
        <taxon>Magnoliopsida</taxon>
        <taxon>Liliopsida</taxon>
        <taxon>Poales</taxon>
        <taxon>Poaceae</taxon>
        <taxon>BOP clade</taxon>
        <taxon>Oryzoideae</taxon>
        <taxon>Oryzeae</taxon>
        <taxon>Oryzinae</taxon>
        <taxon>Oryza</taxon>
        <taxon>Oryza meyeriana</taxon>
    </lineage>
</organism>
<dbReference type="Gene3D" id="3.10.20.70">
    <property type="entry name" value="Glutamine synthetase, N-terminal domain"/>
    <property type="match status" value="1"/>
</dbReference>
<evidence type="ECO:0000256" key="2">
    <source>
        <dbReference type="ARBA" id="ARBA00004496"/>
    </source>
</evidence>